<dbReference type="EMBL" id="CM037157">
    <property type="protein sequence ID" value="KAH7849946.1"/>
    <property type="molecule type" value="Genomic_DNA"/>
</dbReference>
<organism evidence="1 2">
    <name type="scientific">Vaccinium darrowii</name>
    <dbReference type="NCBI Taxonomy" id="229202"/>
    <lineage>
        <taxon>Eukaryota</taxon>
        <taxon>Viridiplantae</taxon>
        <taxon>Streptophyta</taxon>
        <taxon>Embryophyta</taxon>
        <taxon>Tracheophyta</taxon>
        <taxon>Spermatophyta</taxon>
        <taxon>Magnoliopsida</taxon>
        <taxon>eudicotyledons</taxon>
        <taxon>Gunneridae</taxon>
        <taxon>Pentapetalae</taxon>
        <taxon>asterids</taxon>
        <taxon>Ericales</taxon>
        <taxon>Ericaceae</taxon>
        <taxon>Vaccinioideae</taxon>
        <taxon>Vaccinieae</taxon>
        <taxon>Vaccinium</taxon>
    </lineage>
</organism>
<dbReference type="Proteomes" id="UP000828048">
    <property type="component" value="Chromosome 7"/>
</dbReference>
<comment type="caution">
    <text evidence="1">The sequence shown here is derived from an EMBL/GenBank/DDBJ whole genome shotgun (WGS) entry which is preliminary data.</text>
</comment>
<sequence>MGRFEEMRGNLGRVGDLKIADPALDCIQKLISHEYLRGALDEANILSKLVESICKCSKLADEAIELSKNVVNQTTAKARLIQMLVIVFRRTESNSSTMPVQPIVVAELMEPSEKGEDNSNMMMFVQSPWIWWICWIPWIRICWILGCKVLGD</sequence>
<protein>
    <submittedName>
        <fullName evidence="1">Uncharacterized protein</fullName>
    </submittedName>
</protein>
<evidence type="ECO:0000313" key="2">
    <source>
        <dbReference type="Proteomes" id="UP000828048"/>
    </source>
</evidence>
<keyword evidence="2" id="KW-1185">Reference proteome</keyword>
<evidence type="ECO:0000313" key="1">
    <source>
        <dbReference type="EMBL" id="KAH7849946.1"/>
    </source>
</evidence>
<name>A0ACB7Y954_9ERIC</name>
<gene>
    <name evidence="1" type="ORF">Vadar_025414</name>
</gene>
<proteinExistence type="predicted"/>
<reference evidence="1 2" key="1">
    <citation type="journal article" date="2021" name="Hortic Res">
        <title>High-quality reference genome and annotation aids understanding of berry development for evergreen blueberry (Vaccinium darrowii).</title>
        <authorList>
            <person name="Yu J."/>
            <person name="Hulse-Kemp A.M."/>
            <person name="Babiker E."/>
            <person name="Staton M."/>
        </authorList>
    </citation>
    <scope>NUCLEOTIDE SEQUENCE [LARGE SCALE GENOMIC DNA]</scope>
    <source>
        <strain evidence="2">cv. NJ 8807/NJ 8810</strain>
        <tissue evidence="1">Young leaf</tissue>
    </source>
</reference>
<accession>A0ACB7Y954</accession>